<gene>
    <name evidence="3" type="ORF">ACFQFD_15190</name>
</gene>
<name>A0ABD5TDF0_9EURY</name>
<dbReference type="AlphaFoldDB" id="A0ABD5TDF0"/>
<feature type="compositionally biased region" description="Gly residues" evidence="1">
    <location>
        <begin position="190"/>
        <end position="199"/>
    </location>
</feature>
<evidence type="ECO:0000313" key="3">
    <source>
        <dbReference type="EMBL" id="MFC6787294.1"/>
    </source>
</evidence>
<organism evidence="3 4">
    <name type="scientific">Halobaculum halobium</name>
    <dbReference type="NCBI Taxonomy" id="3032281"/>
    <lineage>
        <taxon>Archaea</taxon>
        <taxon>Methanobacteriati</taxon>
        <taxon>Methanobacteriota</taxon>
        <taxon>Stenosarchaea group</taxon>
        <taxon>Halobacteria</taxon>
        <taxon>Halobacteriales</taxon>
        <taxon>Haloferacaceae</taxon>
        <taxon>Halobaculum</taxon>
    </lineage>
</organism>
<dbReference type="Pfam" id="PF23933">
    <property type="entry name" value="DUF7269"/>
    <property type="match status" value="1"/>
</dbReference>
<dbReference type="GeneID" id="81210408"/>
<reference evidence="3 4" key="1">
    <citation type="journal article" date="2019" name="Int. J. Syst. Evol. Microbiol.">
        <title>The Global Catalogue of Microorganisms (GCM) 10K type strain sequencing project: providing services to taxonomists for standard genome sequencing and annotation.</title>
        <authorList>
            <consortium name="The Broad Institute Genomics Platform"/>
            <consortium name="The Broad Institute Genome Sequencing Center for Infectious Disease"/>
            <person name="Wu L."/>
            <person name="Ma J."/>
        </authorList>
    </citation>
    <scope>NUCLEOTIDE SEQUENCE [LARGE SCALE GENOMIC DNA]</scope>
    <source>
        <strain evidence="3 4">SYNS20</strain>
    </source>
</reference>
<keyword evidence="2" id="KW-0812">Transmembrane</keyword>
<proteinExistence type="predicted"/>
<dbReference type="EMBL" id="JBHSWX010000012">
    <property type="protein sequence ID" value="MFC6787294.1"/>
    <property type="molecule type" value="Genomic_DNA"/>
</dbReference>
<dbReference type="RefSeq" id="WP_284061464.1">
    <property type="nucleotide sequence ID" value="NZ_CP126158.1"/>
</dbReference>
<protein>
    <submittedName>
        <fullName evidence="3">Uncharacterized protein</fullName>
    </submittedName>
</protein>
<feature type="compositionally biased region" description="Basic and acidic residues" evidence="1">
    <location>
        <begin position="56"/>
        <end position="71"/>
    </location>
</feature>
<comment type="caution">
    <text evidence="3">The sequence shown here is derived from an EMBL/GenBank/DDBJ whole genome shotgun (WGS) entry which is preliminary data.</text>
</comment>
<feature type="region of interest" description="Disordered" evidence="1">
    <location>
        <begin position="186"/>
        <end position="246"/>
    </location>
</feature>
<keyword evidence="2" id="KW-0472">Membrane</keyword>
<evidence type="ECO:0000256" key="1">
    <source>
        <dbReference type="SAM" id="MobiDB-lite"/>
    </source>
</evidence>
<dbReference type="InterPro" id="IPR055693">
    <property type="entry name" value="DUF7269"/>
</dbReference>
<keyword evidence="4" id="KW-1185">Reference proteome</keyword>
<dbReference type="Proteomes" id="UP001596443">
    <property type="component" value="Unassembled WGS sequence"/>
</dbReference>
<sequence>MRASAALGVAAVAFGFVVVAQRGLAGLFDLTYVFVTGAGVLALVQGLRYANDARTAEHRAVETGDPEDRYEVPAPGDDDDELITRRGYSRASIKRRREFHRHLRQVAEETLRARGDFADSEVATAIDDGGWTDDPVAAWFLGADVPQPPGARLRRLLGTDAEFRYGVVHTVDALVAASTGASVDTKAGARVGGESGGADGARDAASDAAGGKRGRRSAARHLLAGARRAGRRRVASARDTLAEVRR</sequence>
<evidence type="ECO:0000313" key="4">
    <source>
        <dbReference type="Proteomes" id="UP001596443"/>
    </source>
</evidence>
<feature type="transmembrane region" description="Helical" evidence="2">
    <location>
        <begin position="30"/>
        <end position="50"/>
    </location>
</feature>
<keyword evidence="2" id="KW-1133">Transmembrane helix</keyword>
<feature type="region of interest" description="Disordered" evidence="1">
    <location>
        <begin position="56"/>
        <end position="77"/>
    </location>
</feature>
<evidence type="ECO:0000256" key="2">
    <source>
        <dbReference type="SAM" id="Phobius"/>
    </source>
</evidence>
<accession>A0ABD5TDF0</accession>